<evidence type="ECO:0000256" key="2">
    <source>
        <dbReference type="SAM" id="MobiDB-lite"/>
    </source>
</evidence>
<name>A0A1E4T9V8_9ASCO</name>
<evidence type="ECO:0000256" key="1">
    <source>
        <dbReference type="ARBA" id="ARBA00008306"/>
    </source>
</evidence>
<feature type="compositionally biased region" description="Polar residues" evidence="2">
    <location>
        <begin position="43"/>
        <end position="58"/>
    </location>
</feature>
<evidence type="ECO:0000256" key="3">
    <source>
        <dbReference type="SAM" id="Phobius"/>
    </source>
</evidence>
<feature type="compositionally biased region" description="Polar residues" evidence="2">
    <location>
        <begin position="210"/>
        <end position="230"/>
    </location>
</feature>
<dbReference type="AlphaFoldDB" id="A0A1E4T9V8"/>
<dbReference type="EMBL" id="KV453844">
    <property type="protein sequence ID" value="ODV88438.1"/>
    <property type="molecule type" value="Genomic_DNA"/>
</dbReference>
<dbReference type="PANTHER" id="PTHR16255">
    <property type="entry name" value="REQUIRED FOR MEIOTIC NUCLEAR DIVISION PROTEIN 1 HOMOLOG"/>
    <property type="match status" value="1"/>
</dbReference>
<dbReference type="Pfam" id="PF02582">
    <property type="entry name" value="DUF155"/>
    <property type="match status" value="1"/>
</dbReference>
<dbReference type="OrthoDB" id="18302at2759"/>
<dbReference type="InterPro" id="IPR003734">
    <property type="entry name" value="DUF155"/>
</dbReference>
<feature type="region of interest" description="Disordered" evidence="2">
    <location>
        <begin position="14"/>
        <end position="58"/>
    </location>
</feature>
<protein>
    <recommendedName>
        <fullName evidence="4">DUF155 domain-containing protein</fullName>
    </recommendedName>
</protein>
<dbReference type="InterPro" id="IPR051624">
    <property type="entry name" value="RMD1/Sad1-interacting"/>
</dbReference>
<feature type="non-terminal residue" evidence="5">
    <location>
        <position position="514"/>
    </location>
</feature>
<dbReference type="PANTHER" id="PTHR16255:SF4">
    <property type="entry name" value="SPORULATION PROTEIN RMD8"/>
    <property type="match status" value="1"/>
</dbReference>
<accession>A0A1E4T9V8</accession>
<feature type="transmembrane region" description="Helical" evidence="3">
    <location>
        <begin position="487"/>
        <end position="508"/>
    </location>
</feature>
<proteinExistence type="inferred from homology"/>
<reference evidence="6" key="1">
    <citation type="submission" date="2016-02" db="EMBL/GenBank/DDBJ databases">
        <title>Comparative genomics of biotechnologically important yeasts.</title>
        <authorList>
            <consortium name="DOE Joint Genome Institute"/>
            <person name="Riley R."/>
            <person name="Haridas S."/>
            <person name="Wolfe K.H."/>
            <person name="Lopes M.R."/>
            <person name="Hittinger C.T."/>
            <person name="Goker M."/>
            <person name="Salamov A."/>
            <person name="Wisecaver J."/>
            <person name="Long T.M."/>
            <person name="Aerts A.L."/>
            <person name="Barry K."/>
            <person name="Choi C."/>
            <person name="Clum A."/>
            <person name="Coughlan A.Y."/>
            <person name="Deshpande S."/>
            <person name="Douglass A.P."/>
            <person name="Hanson S.J."/>
            <person name="Klenk H.-P."/>
            <person name="Labutti K."/>
            <person name="Lapidus A."/>
            <person name="Lindquist E."/>
            <person name="Lipzen A."/>
            <person name="Meier-Kolthoff J.P."/>
            <person name="Ohm R.A."/>
            <person name="Otillar R.P."/>
            <person name="Pangilinan J."/>
            <person name="Peng Y."/>
            <person name="Rokas A."/>
            <person name="Rosa C.A."/>
            <person name="Scheuner C."/>
            <person name="Sibirny A.A."/>
            <person name="Slot J.C."/>
            <person name="Stielow J.B."/>
            <person name="Sun H."/>
            <person name="Kurtzman C.P."/>
            <person name="Blackwell M."/>
            <person name="Jeffries T.W."/>
            <person name="Grigoriev I.V."/>
        </authorList>
    </citation>
    <scope>NUCLEOTIDE SEQUENCE [LARGE SCALE GENOMIC DNA]</scope>
    <source>
        <strain evidence="6">NRRL Y-17796</strain>
    </source>
</reference>
<keyword evidence="6" id="KW-1185">Reference proteome</keyword>
<feature type="compositionally biased region" description="Polar residues" evidence="2">
    <location>
        <begin position="14"/>
        <end position="35"/>
    </location>
</feature>
<feature type="region of interest" description="Disordered" evidence="2">
    <location>
        <begin position="204"/>
        <end position="256"/>
    </location>
</feature>
<evidence type="ECO:0000259" key="4">
    <source>
        <dbReference type="Pfam" id="PF02582"/>
    </source>
</evidence>
<dbReference type="Proteomes" id="UP000095023">
    <property type="component" value="Unassembled WGS sequence"/>
</dbReference>
<feature type="domain" description="DUF155" evidence="4">
    <location>
        <begin position="268"/>
        <end position="462"/>
    </location>
</feature>
<organism evidence="5 6">
    <name type="scientific">Tortispora caseinolytica NRRL Y-17796</name>
    <dbReference type="NCBI Taxonomy" id="767744"/>
    <lineage>
        <taxon>Eukaryota</taxon>
        <taxon>Fungi</taxon>
        <taxon>Dikarya</taxon>
        <taxon>Ascomycota</taxon>
        <taxon>Saccharomycotina</taxon>
        <taxon>Trigonopsidomycetes</taxon>
        <taxon>Trigonopsidales</taxon>
        <taxon>Trigonopsidaceae</taxon>
        <taxon>Tortispora</taxon>
    </lineage>
</organism>
<dbReference type="GO" id="GO:0005739">
    <property type="term" value="C:mitochondrion"/>
    <property type="evidence" value="ECO:0007669"/>
    <property type="project" value="UniProtKB-ARBA"/>
</dbReference>
<gene>
    <name evidence="5" type="ORF">CANCADRAFT_15490</name>
</gene>
<keyword evidence="3" id="KW-1133">Transmembrane helix</keyword>
<sequence>RNISIDRILSNVSDIPSSQARTPSYTERSVNTSPTRLAPPRDSASNSSLAAAQTSKVSQKLVLLPESEEEYDQYGYAYEDMDEYDDDMSPMWDDEAIQRKIAREHMYQQQEPLHNQDHATAPKRTYAEKMPKAFRAEKLPRVTAYCTAEGYRLLDSAKFLHTNHNVLPKVFEEVAYVCYALPLLPGINGCRVRSSAAITPFNAINKARNSRSPPRQSNTSGPESTSQQHSPAKRDNNDDDDEQQPEFASGATRRKSWSTPEMTKMAELFIFSYGVVVFWNFSESQEKDILADLAFANWRNPALENTKVPKLAEGVKLIVRPISDQEIETEEFNFEYLPYTRRPRIYNDMITLRSGDHMIKLTMSHAIAQSTKLCRFEARMASTMGEIQHIPKTLALLGKLGMDREQVMKLTGKLFKLRVDVNLSSNVLDTPDFFWESEPTLHPLYTAVREYLEIDQRILVLNERCKVFLELTDIIQDSIADINMQKITWIIILLIVVSLFVEGVEIALRFRILS</sequence>
<evidence type="ECO:0000313" key="5">
    <source>
        <dbReference type="EMBL" id="ODV88438.1"/>
    </source>
</evidence>
<evidence type="ECO:0000313" key="6">
    <source>
        <dbReference type="Proteomes" id="UP000095023"/>
    </source>
</evidence>
<feature type="non-terminal residue" evidence="5">
    <location>
        <position position="1"/>
    </location>
</feature>
<keyword evidence="3" id="KW-0472">Membrane</keyword>
<comment type="similarity">
    <text evidence="1">Belongs to the RMD1/sif2 family.</text>
</comment>
<keyword evidence="3" id="KW-0812">Transmembrane</keyword>